<dbReference type="InterPro" id="IPR043129">
    <property type="entry name" value="ATPase_NBD"/>
</dbReference>
<organism evidence="1 2">
    <name type="scientific">Candidatus Ryanbacteria bacterium RIFCSPHIGHO2_01_FULL_48_27</name>
    <dbReference type="NCBI Taxonomy" id="1802115"/>
    <lineage>
        <taxon>Bacteria</taxon>
        <taxon>Candidatus Ryaniibacteriota</taxon>
    </lineage>
</organism>
<dbReference type="InterPro" id="IPR050696">
    <property type="entry name" value="FtsA/MreB"/>
</dbReference>
<dbReference type="STRING" id="1802115.A2756_05560"/>
<dbReference type="PIRSF" id="PIRSF019169">
    <property type="entry name" value="PilM"/>
    <property type="match status" value="1"/>
</dbReference>
<dbReference type="AlphaFoldDB" id="A0A1G2G304"/>
<dbReference type="Proteomes" id="UP000177785">
    <property type="component" value="Unassembled WGS sequence"/>
</dbReference>
<evidence type="ECO:0000313" key="2">
    <source>
        <dbReference type="Proteomes" id="UP000177785"/>
    </source>
</evidence>
<evidence type="ECO:0008006" key="3">
    <source>
        <dbReference type="Google" id="ProtNLM"/>
    </source>
</evidence>
<dbReference type="PANTHER" id="PTHR32432:SF3">
    <property type="entry name" value="ETHANOLAMINE UTILIZATION PROTEIN EUTJ"/>
    <property type="match status" value="1"/>
</dbReference>
<protein>
    <recommendedName>
        <fullName evidence="3">SHS2 domain-containing protein</fullName>
    </recommendedName>
</protein>
<dbReference type="SUPFAM" id="SSF53067">
    <property type="entry name" value="Actin-like ATPase domain"/>
    <property type="match status" value="2"/>
</dbReference>
<dbReference type="CDD" id="cd24049">
    <property type="entry name" value="ASKHA_NBD_PilM"/>
    <property type="match status" value="1"/>
</dbReference>
<dbReference type="PANTHER" id="PTHR32432">
    <property type="entry name" value="CELL DIVISION PROTEIN FTSA-RELATED"/>
    <property type="match status" value="1"/>
</dbReference>
<evidence type="ECO:0000313" key="1">
    <source>
        <dbReference type="EMBL" id="OGZ44649.1"/>
    </source>
</evidence>
<comment type="caution">
    <text evidence="1">The sequence shown here is derived from an EMBL/GenBank/DDBJ whole genome shotgun (WGS) entry which is preliminary data.</text>
</comment>
<gene>
    <name evidence="1" type="ORF">A2756_05560</name>
</gene>
<proteinExistence type="predicted"/>
<dbReference type="Gene3D" id="3.30.1490.300">
    <property type="match status" value="1"/>
</dbReference>
<dbReference type="Gene3D" id="3.30.420.40">
    <property type="match status" value="2"/>
</dbReference>
<sequence>MFHFKHLFSAPSYLRLPAFGLDISDNSLKYIKLKEMRSGYRLQDFGEAKIPTGIIESGSIKKQNDFVNILKETFGSKKHLRHVSLSLPEEKGFLRIIRLPKMSIPEINEAIPFQLEENVPLSAEEAAFDYEILPTTNPKADFLDILIVAFPKIIIDSYLDAIEEAGLTPISLEMEAQAMARAIISPEDLQKTILVADIGLTRTGLFIVDHGLVEFTSTVPIGGRHINKALMEAFSVPLEEAEKIKITHGLSQTPEGKKIALALASIVNAIKEEAARRIDFWQAHAPAVIAGGKATPIEKMYLCGGDANLTGLSSYLSYELKIPVSLANVWVNVVQDSKYVPEIEFNKSLAYTTTIGLALGAVRGETGQT</sequence>
<name>A0A1G2G304_9BACT</name>
<dbReference type="EMBL" id="MHNL01000017">
    <property type="protein sequence ID" value="OGZ44649.1"/>
    <property type="molecule type" value="Genomic_DNA"/>
</dbReference>
<dbReference type="NCBIfam" id="TIGR01175">
    <property type="entry name" value="pilM"/>
    <property type="match status" value="1"/>
</dbReference>
<dbReference type="InterPro" id="IPR005883">
    <property type="entry name" value="PilM"/>
</dbReference>
<reference evidence="1 2" key="1">
    <citation type="journal article" date="2016" name="Nat. Commun.">
        <title>Thousands of microbial genomes shed light on interconnected biogeochemical processes in an aquifer system.</title>
        <authorList>
            <person name="Anantharaman K."/>
            <person name="Brown C.T."/>
            <person name="Hug L.A."/>
            <person name="Sharon I."/>
            <person name="Castelle C.J."/>
            <person name="Probst A.J."/>
            <person name="Thomas B.C."/>
            <person name="Singh A."/>
            <person name="Wilkins M.J."/>
            <person name="Karaoz U."/>
            <person name="Brodie E.L."/>
            <person name="Williams K.H."/>
            <person name="Hubbard S.S."/>
            <person name="Banfield J.F."/>
        </authorList>
    </citation>
    <scope>NUCLEOTIDE SEQUENCE [LARGE SCALE GENOMIC DNA]</scope>
</reference>
<accession>A0A1G2G304</accession>
<dbReference type="Pfam" id="PF11104">
    <property type="entry name" value="PilM_2"/>
    <property type="match status" value="1"/>
</dbReference>